<proteinExistence type="predicted"/>
<keyword evidence="3" id="KW-1185">Reference proteome</keyword>
<dbReference type="GeneID" id="89946520"/>
<name>A0AAN7DDK1_9FUNG</name>
<reference evidence="2 3" key="1">
    <citation type="submission" date="2022-11" db="EMBL/GenBank/DDBJ databases">
        <title>Mucor velutinosus strain NIH1002 WGS.</title>
        <authorList>
            <person name="Subramanian P."/>
            <person name="Mullikin J.C."/>
            <person name="Segre J.A."/>
            <person name="Zelazny A.M."/>
        </authorList>
    </citation>
    <scope>NUCLEOTIDE SEQUENCE [LARGE SCALE GENOMIC DNA]</scope>
    <source>
        <strain evidence="2 3">NIH1002</strain>
    </source>
</reference>
<dbReference type="PANTHER" id="PTHR33116">
    <property type="entry name" value="REVERSE TRANSCRIPTASE ZINC-BINDING DOMAIN-CONTAINING PROTEIN-RELATED-RELATED"/>
    <property type="match status" value="1"/>
</dbReference>
<organism evidence="2 3">
    <name type="scientific">Mucor velutinosus</name>
    <dbReference type="NCBI Taxonomy" id="708070"/>
    <lineage>
        <taxon>Eukaryota</taxon>
        <taxon>Fungi</taxon>
        <taxon>Fungi incertae sedis</taxon>
        <taxon>Mucoromycota</taxon>
        <taxon>Mucoromycotina</taxon>
        <taxon>Mucoromycetes</taxon>
        <taxon>Mucorales</taxon>
        <taxon>Mucorineae</taxon>
        <taxon>Mucoraceae</taxon>
        <taxon>Mucor</taxon>
    </lineage>
</organism>
<gene>
    <name evidence="2" type="ORF">ATC70_002818</name>
</gene>
<protein>
    <recommendedName>
        <fullName evidence="1">Reverse transcriptase domain-containing protein</fullName>
    </recommendedName>
</protein>
<dbReference type="AlphaFoldDB" id="A0AAN7DDK1"/>
<feature type="domain" description="Reverse transcriptase" evidence="1">
    <location>
        <begin position="9"/>
        <end position="146"/>
    </location>
</feature>
<evidence type="ECO:0000313" key="3">
    <source>
        <dbReference type="Proteomes" id="UP001304243"/>
    </source>
</evidence>
<dbReference type="PANTHER" id="PTHR33116:SF78">
    <property type="entry name" value="OS12G0587133 PROTEIN"/>
    <property type="match status" value="1"/>
</dbReference>
<dbReference type="InterPro" id="IPR043502">
    <property type="entry name" value="DNA/RNA_pol_sf"/>
</dbReference>
<evidence type="ECO:0000259" key="1">
    <source>
        <dbReference type="Pfam" id="PF00078"/>
    </source>
</evidence>
<sequence>MGDNLIRININGHLTAEVAKLRGLRQGGRDPLSPILYNLAFESFLLAIINDRQFQGYLMGFERTKLLCYADDVLVFVHDRTDLDQLQIHMSRYCGASNAKFNHDKVEAFSVSGRDTWDLWKDSLAEIYINHLHSVEDDVPLIYLGYPLVQNRLQRVNYMASLITKIKIATQIHSTRSLSVVGRATVLNSLLLSKLWYILRVTPLTLADFKQLRSLAIQFLRKNIFPVIPWKVWTHPKDQGGLGVIDIQLQASALYFRWLQPLLVYDQSTVDSHPVLSLPSYHLRNVNQCQYHQLPLLFPSSRYQGLLKQRTGTVDMLYRAVDSLPRTFGAARLNTATAMVLSLHAAVYIPPFFFLCDASSC</sequence>
<dbReference type="SUPFAM" id="SSF56672">
    <property type="entry name" value="DNA/RNA polymerases"/>
    <property type="match status" value="1"/>
</dbReference>
<dbReference type="Proteomes" id="UP001304243">
    <property type="component" value="Unassembled WGS sequence"/>
</dbReference>
<dbReference type="RefSeq" id="XP_064681874.1">
    <property type="nucleotide sequence ID" value="XM_064822188.1"/>
</dbReference>
<dbReference type="InterPro" id="IPR000477">
    <property type="entry name" value="RT_dom"/>
</dbReference>
<comment type="caution">
    <text evidence="2">The sequence shown here is derived from an EMBL/GenBank/DDBJ whole genome shotgun (WGS) entry which is preliminary data.</text>
</comment>
<dbReference type="Pfam" id="PF00078">
    <property type="entry name" value="RVT_1"/>
    <property type="match status" value="1"/>
</dbReference>
<dbReference type="EMBL" id="JASEJX010000015">
    <property type="protein sequence ID" value="KAK4515208.1"/>
    <property type="molecule type" value="Genomic_DNA"/>
</dbReference>
<accession>A0AAN7DDK1</accession>
<evidence type="ECO:0000313" key="2">
    <source>
        <dbReference type="EMBL" id="KAK4515208.1"/>
    </source>
</evidence>